<dbReference type="AlphaFoldDB" id="A0A081BYZ3"/>
<dbReference type="Proteomes" id="UP000030661">
    <property type="component" value="Unassembled WGS sequence"/>
</dbReference>
<evidence type="ECO:0000256" key="3">
    <source>
        <dbReference type="ARBA" id="ARBA00022737"/>
    </source>
</evidence>
<feature type="repeat" description="TPR" evidence="4">
    <location>
        <begin position="193"/>
        <end position="226"/>
    </location>
</feature>
<name>A0A081BYZ3_VECG1</name>
<evidence type="ECO:0000256" key="2">
    <source>
        <dbReference type="ARBA" id="ARBA00022490"/>
    </source>
</evidence>
<evidence type="ECO:0000256" key="1">
    <source>
        <dbReference type="ARBA" id="ARBA00004496"/>
    </source>
</evidence>
<dbReference type="SMART" id="SM00028">
    <property type="entry name" value="TPR"/>
    <property type="match status" value="8"/>
</dbReference>
<dbReference type="Gene3D" id="3.40.50.10140">
    <property type="entry name" value="Toll/interleukin-1 receptor homology (TIR) domain"/>
    <property type="match status" value="1"/>
</dbReference>
<dbReference type="PROSITE" id="PS50005">
    <property type="entry name" value="TPR"/>
    <property type="match status" value="5"/>
</dbReference>
<sequence>MTDKTYDVFLSYNSEDHEAVEKIAIYLHDQAGLHVWFDIWEIIPGVFTMDQLEQGLSSSTTCAVFVGKTGEGPWQKREVETALRQQIHHSEFRVIPVLLLDAPRVPELPMFLAENMWVDFRGKGLNDDVALWRLECGIRGMAPGRGRPIENQIENLVYLGKIYQTTGSVKEAILLYEKALELARNKGDRRIEGAILGNLGDAYAKLEELSRAIEYYEQGLNIARNVGDKENEALWLNNLGNAYKKLEETAQAIECFTLSLAIVRERGSKDFERFILANLGYTYYLSGNISQALAAYNQALDVAQEIGDKWGEQDILGQIGLLYQEIKNFSQAIKYYTPALNLAQKISAKHSIASLLFGIGYNYALQQKNDQALDHYQKALHFYEDVDDTEDKAAAMMTMGHFFVVAQEDFETARTYMKNAVKILQRLNSPRAKAYQEILAKVSYPLGIRYVEQGRWYDGLKLLEEILNIYRQNNDLQARVDILYQIARTHQLMGNFDKANLYYRDAQHLEIEASDKNLPE</sequence>
<dbReference type="SUPFAM" id="SSF48452">
    <property type="entry name" value="TPR-like"/>
    <property type="match status" value="3"/>
</dbReference>
<protein>
    <submittedName>
        <fullName evidence="6">Tetratricopeptide TPR_2</fullName>
    </submittedName>
</protein>
<gene>
    <name evidence="6" type="ORF">U27_04515</name>
</gene>
<comment type="subcellular location">
    <subcellularLocation>
        <location evidence="1">Cytoplasm</location>
    </subcellularLocation>
</comment>
<organism evidence="6">
    <name type="scientific">Vecturithrix granuli</name>
    <dbReference type="NCBI Taxonomy" id="1499967"/>
    <lineage>
        <taxon>Bacteria</taxon>
        <taxon>Candidatus Moduliflexota</taxon>
        <taxon>Candidatus Vecturitrichia</taxon>
        <taxon>Candidatus Vecturitrichales</taxon>
        <taxon>Candidatus Vecturitrichaceae</taxon>
        <taxon>Candidatus Vecturithrix</taxon>
    </lineage>
</organism>
<feature type="repeat" description="TPR" evidence="4">
    <location>
        <begin position="313"/>
        <end position="346"/>
    </location>
</feature>
<dbReference type="SUPFAM" id="SSF52200">
    <property type="entry name" value="Toll/Interleukin receptor TIR domain"/>
    <property type="match status" value="1"/>
</dbReference>
<dbReference type="PANTHER" id="PTHR45954">
    <property type="entry name" value="LD33695P"/>
    <property type="match status" value="1"/>
</dbReference>
<dbReference type="Gene3D" id="1.25.40.10">
    <property type="entry name" value="Tetratricopeptide repeat domain"/>
    <property type="match status" value="3"/>
</dbReference>
<dbReference type="InterPro" id="IPR000157">
    <property type="entry name" value="TIR_dom"/>
</dbReference>
<keyword evidence="7" id="KW-1185">Reference proteome</keyword>
<dbReference type="PANTHER" id="PTHR45954:SF1">
    <property type="entry name" value="LD33695P"/>
    <property type="match status" value="1"/>
</dbReference>
<dbReference type="InterPro" id="IPR019734">
    <property type="entry name" value="TPR_rpt"/>
</dbReference>
<dbReference type="GO" id="GO:0001965">
    <property type="term" value="F:G-protein alpha-subunit binding"/>
    <property type="evidence" value="ECO:0007669"/>
    <property type="project" value="TreeGrafter"/>
</dbReference>
<dbReference type="STRING" id="1499967.U27_04515"/>
<dbReference type="InterPro" id="IPR011990">
    <property type="entry name" value="TPR-like_helical_dom_sf"/>
</dbReference>
<dbReference type="InterPro" id="IPR035897">
    <property type="entry name" value="Toll_tir_struct_dom_sf"/>
</dbReference>
<evidence type="ECO:0000259" key="5">
    <source>
        <dbReference type="PROSITE" id="PS50104"/>
    </source>
</evidence>
<dbReference type="eggNOG" id="COG0457">
    <property type="taxonomic scope" value="Bacteria"/>
</dbReference>
<keyword evidence="4" id="KW-0802">TPR repeat</keyword>
<dbReference type="Pfam" id="PF13676">
    <property type="entry name" value="TIR_2"/>
    <property type="match status" value="1"/>
</dbReference>
<feature type="repeat" description="TPR" evidence="4">
    <location>
        <begin position="353"/>
        <end position="386"/>
    </location>
</feature>
<accession>A0A081BYZ3</accession>
<evidence type="ECO:0000313" key="7">
    <source>
        <dbReference type="Proteomes" id="UP000030661"/>
    </source>
</evidence>
<dbReference type="eggNOG" id="COG1262">
    <property type="taxonomic scope" value="Bacteria"/>
</dbReference>
<dbReference type="InterPro" id="IPR052386">
    <property type="entry name" value="GPSM"/>
</dbReference>
<dbReference type="Pfam" id="PF13424">
    <property type="entry name" value="TPR_12"/>
    <property type="match status" value="4"/>
</dbReference>
<dbReference type="GO" id="GO:0005092">
    <property type="term" value="F:GDP-dissociation inhibitor activity"/>
    <property type="evidence" value="ECO:0007669"/>
    <property type="project" value="TreeGrafter"/>
</dbReference>
<feature type="domain" description="TIR" evidence="5">
    <location>
        <begin position="4"/>
        <end position="124"/>
    </location>
</feature>
<dbReference type="GO" id="GO:0007165">
    <property type="term" value="P:signal transduction"/>
    <property type="evidence" value="ECO:0007669"/>
    <property type="project" value="InterPro"/>
</dbReference>
<reference evidence="6" key="1">
    <citation type="journal article" date="2015" name="PeerJ">
        <title>First genomic representation of candidate bacterial phylum KSB3 points to enhanced environmental sensing as a trigger of wastewater bulking.</title>
        <authorList>
            <person name="Sekiguchi Y."/>
            <person name="Ohashi A."/>
            <person name="Parks D.H."/>
            <person name="Yamauchi T."/>
            <person name="Tyson G.W."/>
            <person name="Hugenholtz P."/>
        </authorList>
    </citation>
    <scope>NUCLEOTIDE SEQUENCE [LARGE SCALE GENOMIC DNA]</scope>
</reference>
<dbReference type="EMBL" id="DF820466">
    <property type="protein sequence ID" value="GAK57548.1"/>
    <property type="molecule type" value="Genomic_DNA"/>
</dbReference>
<evidence type="ECO:0000313" key="6">
    <source>
        <dbReference type="EMBL" id="GAK57548.1"/>
    </source>
</evidence>
<dbReference type="HOGENOM" id="CLU_523433_0_0_0"/>
<keyword evidence="2" id="KW-0963">Cytoplasm</keyword>
<dbReference type="GO" id="GO:0005938">
    <property type="term" value="C:cell cortex"/>
    <property type="evidence" value="ECO:0007669"/>
    <property type="project" value="TreeGrafter"/>
</dbReference>
<feature type="repeat" description="TPR" evidence="4">
    <location>
        <begin position="273"/>
        <end position="306"/>
    </location>
</feature>
<feature type="repeat" description="TPR" evidence="4">
    <location>
        <begin position="153"/>
        <end position="186"/>
    </location>
</feature>
<proteinExistence type="predicted"/>
<dbReference type="PROSITE" id="PS50104">
    <property type="entry name" value="TIR"/>
    <property type="match status" value="1"/>
</dbReference>
<evidence type="ECO:0000256" key="4">
    <source>
        <dbReference type="PROSITE-ProRule" id="PRU00339"/>
    </source>
</evidence>
<keyword evidence="3" id="KW-0677">Repeat</keyword>